<feature type="binding site" evidence="6">
    <location>
        <position position="96"/>
    </location>
    <ligand>
        <name>Mg(2+)</name>
        <dbReference type="ChEBI" id="CHEBI:18420"/>
        <label>1</label>
        <note>catalytic</note>
    </ligand>
</feature>
<dbReference type="PANTHER" id="PTHR43200">
    <property type="entry name" value="PHOSPHATASE"/>
    <property type="match status" value="1"/>
</dbReference>
<feature type="binding site" evidence="6">
    <location>
        <position position="97"/>
    </location>
    <ligand>
        <name>Mg(2+)</name>
        <dbReference type="ChEBI" id="CHEBI:18420"/>
        <label>1</label>
        <note>catalytic</note>
    </ligand>
</feature>
<evidence type="ECO:0000313" key="8">
    <source>
        <dbReference type="Proteomes" id="UP000192917"/>
    </source>
</evidence>
<dbReference type="InterPro" id="IPR000760">
    <property type="entry name" value="Inositol_monophosphatase-like"/>
</dbReference>
<dbReference type="Pfam" id="PF00459">
    <property type="entry name" value="Inositol_P"/>
    <property type="match status" value="1"/>
</dbReference>
<dbReference type="InterPro" id="IPR051090">
    <property type="entry name" value="Inositol_monoP_superfamily"/>
</dbReference>
<dbReference type="PANTHER" id="PTHR43200:SF6">
    <property type="entry name" value="3'(2'),5'-BISPHOSPHATE NUCLEOTIDASE"/>
    <property type="match status" value="1"/>
</dbReference>
<evidence type="ECO:0000256" key="3">
    <source>
        <dbReference type="ARBA" id="ARBA00022723"/>
    </source>
</evidence>
<dbReference type="PRINTS" id="PR00377">
    <property type="entry name" value="IMPHPHTASES"/>
</dbReference>
<dbReference type="GO" id="GO:0046872">
    <property type="term" value="F:metal ion binding"/>
    <property type="evidence" value="ECO:0007669"/>
    <property type="project" value="UniProtKB-KW"/>
</dbReference>
<reference evidence="7 8" key="1">
    <citation type="submission" date="2017-04" db="EMBL/GenBank/DDBJ databases">
        <authorList>
            <person name="Afonso C.L."/>
            <person name="Miller P.J."/>
            <person name="Scott M.A."/>
            <person name="Spackman E."/>
            <person name="Goraichik I."/>
            <person name="Dimitrov K.M."/>
            <person name="Suarez D.L."/>
            <person name="Swayne D.E."/>
        </authorList>
    </citation>
    <scope>NUCLEOTIDE SEQUENCE [LARGE SCALE GENOMIC DNA]</scope>
    <source>
        <strain evidence="7 8">USBA 355</strain>
    </source>
</reference>
<dbReference type="PROSITE" id="PS00629">
    <property type="entry name" value="IMP_1"/>
    <property type="match status" value="1"/>
</dbReference>
<feature type="binding site" evidence="6">
    <location>
        <position position="78"/>
    </location>
    <ligand>
        <name>Mg(2+)</name>
        <dbReference type="ChEBI" id="CHEBI:18420"/>
        <label>1</label>
        <note>catalytic</note>
    </ligand>
</feature>
<name>A0A1Y6BFN7_9PROT</name>
<keyword evidence="8" id="KW-1185">Reference proteome</keyword>
<evidence type="ECO:0000256" key="6">
    <source>
        <dbReference type="PIRSR" id="PIRSR600760-2"/>
    </source>
</evidence>
<evidence type="ECO:0000256" key="1">
    <source>
        <dbReference type="ARBA" id="ARBA00001946"/>
    </source>
</evidence>
<accession>A0A1Y6BFN7</accession>
<dbReference type="AlphaFoldDB" id="A0A1Y6BFN7"/>
<dbReference type="GO" id="GO:0016791">
    <property type="term" value="F:phosphatase activity"/>
    <property type="evidence" value="ECO:0007669"/>
    <property type="project" value="UniProtKB-ARBA"/>
</dbReference>
<dbReference type="Gene3D" id="3.30.540.10">
    <property type="entry name" value="Fructose-1,6-Bisphosphatase, subunit A, domain 1"/>
    <property type="match status" value="1"/>
</dbReference>
<feature type="binding site" evidence="6">
    <location>
        <position position="222"/>
    </location>
    <ligand>
        <name>Mg(2+)</name>
        <dbReference type="ChEBI" id="CHEBI:18420"/>
        <label>1</label>
        <note>catalytic</note>
    </ligand>
</feature>
<keyword evidence="4" id="KW-0378">Hydrolase</keyword>
<evidence type="ECO:0000256" key="5">
    <source>
        <dbReference type="ARBA" id="ARBA00022842"/>
    </source>
</evidence>
<proteinExistence type="inferred from homology"/>
<evidence type="ECO:0000256" key="2">
    <source>
        <dbReference type="ARBA" id="ARBA00009759"/>
    </source>
</evidence>
<dbReference type="RefSeq" id="WP_235017059.1">
    <property type="nucleotide sequence ID" value="NZ_FWZX01000004.1"/>
</dbReference>
<dbReference type="InterPro" id="IPR020583">
    <property type="entry name" value="Inositol_monoP_metal-BS"/>
</dbReference>
<protein>
    <submittedName>
        <fullName evidence="7">Histidinol-phosphatase, inositol monophosphatase family</fullName>
    </submittedName>
</protein>
<dbReference type="Gene3D" id="3.40.190.80">
    <property type="match status" value="1"/>
</dbReference>
<keyword evidence="5 6" id="KW-0460">Magnesium</keyword>
<dbReference type="Proteomes" id="UP000192917">
    <property type="component" value="Unassembled WGS sequence"/>
</dbReference>
<dbReference type="EMBL" id="FWZX01000004">
    <property type="protein sequence ID" value="SMF07523.1"/>
    <property type="molecule type" value="Genomic_DNA"/>
</dbReference>
<sequence>MSQPLPPEALPEVPEAFVEVAGLLADAASAVTRGWFRGDFRIEDKADESPVTVADRAAEQVMRAILAERLPQHGIVGEEWGSERTDAEWVWVLDPIDGTRAFVTGNPLFGTLVGLAWRGRPCLGVIEMPILGERWLGAAGRPTRFTDERGSRAVGTRDVGGLEQAILRCTSPSMFEGESLAAFDRLRGAVKSTLYGGDLFCYGQLASGFVDLVCENQLQPYDFMALVPVLTGAGATVTDWSGRPMGLGSKGDILVAATPALHAAALSRLAG</sequence>
<dbReference type="GO" id="GO:0000105">
    <property type="term" value="P:L-histidine biosynthetic process"/>
    <property type="evidence" value="ECO:0007669"/>
    <property type="project" value="TreeGrafter"/>
</dbReference>
<comment type="similarity">
    <text evidence="2">Belongs to the inositol monophosphatase superfamily.</text>
</comment>
<dbReference type="CDD" id="cd01641">
    <property type="entry name" value="Bacterial_IMPase_like_1"/>
    <property type="match status" value="1"/>
</dbReference>
<keyword evidence="3 6" id="KW-0479">Metal-binding</keyword>
<evidence type="ECO:0000256" key="4">
    <source>
        <dbReference type="ARBA" id="ARBA00022801"/>
    </source>
</evidence>
<feature type="binding site" evidence="6">
    <location>
        <position position="94"/>
    </location>
    <ligand>
        <name>Mg(2+)</name>
        <dbReference type="ChEBI" id="CHEBI:18420"/>
        <label>1</label>
        <note>catalytic</note>
    </ligand>
</feature>
<dbReference type="SUPFAM" id="SSF56655">
    <property type="entry name" value="Carbohydrate phosphatase"/>
    <property type="match status" value="1"/>
</dbReference>
<evidence type="ECO:0000313" key="7">
    <source>
        <dbReference type="EMBL" id="SMF07523.1"/>
    </source>
</evidence>
<gene>
    <name evidence="7" type="ORF">SAMN05428998_10471</name>
</gene>
<dbReference type="STRING" id="560819.SAMN05428998_10471"/>
<comment type="cofactor">
    <cofactor evidence="1 6">
        <name>Mg(2+)</name>
        <dbReference type="ChEBI" id="CHEBI:18420"/>
    </cofactor>
</comment>
<organism evidence="7 8">
    <name type="scientific">Tistlia consotensis USBA 355</name>
    <dbReference type="NCBI Taxonomy" id="560819"/>
    <lineage>
        <taxon>Bacteria</taxon>
        <taxon>Pseudomonadati</taxon>
        <taxon>Pseudomonadota</taxon>
        <taxon>Alphaproteobacteria</taxon>
        <taxon>Rhodospirillales</taxon>
        <taxon>Rhodovibrionaceae</taxon>
        <taxon>Tistlia</taxon>
    </lineage>
</organism>